<accession>A0A6J4P8H2</accession>
<dbReference type="InterPro" id="IPR046879">
    <property type="entry name" value="KANL3/Tex30_Abhydrolase"/>
</dbReference>
<evidence type="ECO:0000313" key="2">
    <source>
        <dbReference type="EMBL" id="CAA9407427.1"/>
    </source>
</evidence>
<keyword evidence="2" id="KW-0378">Hydrolase</keyword>
<dbReference type="Gene3D" id="3.40.50.1820">
    <property type="entry name" value="alpha/beta hydrolase"/>
    <property type="match status" value="1"/>
</dbReference>
<evidence type="ECO:0000259" key="1">
    <source>
        <dbReference type="Pfam" id="PF20408"/>
    </source>
</evidence>
<proteinExistence type="predicted"/>
<dbReference type="InterPro" id="IPR029058">
    <property type="entry name" value="AB_hydrolase_fold"/>
</dbReference>
<name>A0A6J4P8H2_9BACT</name>
<organism evidence="2">
    <name type="scientific">uncultured Pyrinomonadaceae bacterium</name>
    <dbReference type="NCBI Taxonomy" id="2283094"/>
    <lineage>
        <taxon>Bacteria</taxon>
        <taxon>Pseudomonadati</taxon>
        <taxon>Acidobacteriota</taxon>
        <taxon>Blastocatellia</taxon>
        <taxon>Blastocatellales</taxon>
        <taxon>Pyrinomonadaceae</taxon>
        <taxon>environmental samples</taxon>
    </lineage>
</organism>
<feature type="domain" description="KANL3/Tex30 alpha/beta hydrolase-like" evidence="1">
    <location>
        <begin position="41"/>
        <end position="172"/>
    </location>
</feature>
<dbReference type="AlphaFoldDB" id="A0A6J4P8H2"/>
<dbReference type="EMBL" id="CADCUR010000182">
    <property type="protein sequence ID" value="CAA9407427.1"/>
    <property type="molecule type" value="Genomic_DNA"/>
</dbReference>
<sequence>MYPKGNLEILASHGALEAILKEPVGEPKGAALVCHPHPLGGGTMHNKVVYRAAAGLVEAGMVTLRFNFRGVGASTGAHDDGSGEKQDVKDALDYLTENYPRQPQILAGFSFGSRVGAEVALDDERVRRLISIGTPVDKYDFSFLKRCRKPILFVHGDDDEFGAVKNLEEIVERVEAIDKQLIVFENCGHFFDEHLNELKAAVRDWTLARQK</sequence>
<gene>
    <name evidence="2" type="ORF">AVDCRST_MAG74-2072</name>
</gene>
<protein>
    <submittedName>
        <fullName evidence="2">Hydrolase, alpha/beta fold family</fullName>
    </submittedName>
</protein>
<dbReference type="Pfam" id="PF20408">
    <property type="entry name" value="Abhydrolase_11"/>
    <property type="match status" value="1"/>
</dbReference>
<dbReference type="PANTHER" id="PTHR42103:SF2">
    <property type="entry name" value="AB HYDROLASE-1 DOMAIN-CONTAINING PROTEIN"/>
    <property type="match status" value="1"/>
</dbReference>
<dbReference type="PANTHER" id="PTHR42103">
    <property type="entry name" value="ALPHA/BETA-HYDROLASES SUPERFAMILY PROTEIN"/>
    <property type="match status" value="1"/>
</dbReference>
<reference evidence="2" key="1">
    <citation type="submission" date="2020-02" db="EMBL/GenBank/DDBJ databases">
        <authorList>
            <person name="Meier V. D."/>
        </authorList>
    </citation>
    <scope>NUCLEOTIDE SEQUENCE</scope>
    <source>
        <strain evidence="2">AVDCRST_MAG74</strain>
    </source>
</reference>
<dbReference type="SUPFAM" id="SSF53474">
    <property type="entry name" value="alpha/beta-Hydrolases"/>
    <property type="match status" value="1"/>
</dbReference>
<dbReference type="GO" id="GO:0016787">
    <property type="term" value="F:hydrolase activity"/>
    <property type="evidence" value="ECO:0007669"/>
    <property type="project" value="UniProtKB-KW"/>
</dbReference>